<gene>
    <name evidence="3" type="primary">LOC121203759</name>
</gene>
<dbReference type="Pfam" id="PF13456">
    <property type="entry name" value="RVT_3"/>
    <property type="match status" value="1"/>
</dbReference>
<evidence type="ECO:0000313" key="2">
    <source>
        <dbReference type="Proteomes" id="UP000818029"/>
    </source>
</evidence>
<accession>A0ABM2YHZ7</accession>
<feature type="domain" description="Reverse transcriptase" evidence="1">
    <location>
        <begin position="1"/>
        <end position="286"/>
    </location>
</feature>
<protein>
    <recommendedName>
        <fullName evidence="1">Reverse transcriptase domain-containing protein</fullName>
    </recommendedName>
</protein>
<dbReference type="InterPro" id="IPR002156">
    <property type="entry name" value="RNaseH_domain"/>
</dbReference>
<dbReference type="InterPro" id="IPR000477">
    <property type="entry name" value="RT_dom"/>
</dbReference>
<reference evidence="2" key="1">
    <citation type="journal article" date="2020" name="Nat. Genet.">
        <title>Genomic diversifications of five Gossypium allopolyploid species and their impact on cotton improvement.</title>
        <authorList>
            <person name="Chen Z.J."/>
            <person name="Sreedasyam A."/>
            <person name="Ando A."/>
            <person name="Song Q."/>
            <person name="De Santiago L.M."/>
            <person name="Hulse-Kemp A.M."/>
            <person name="Ding M."/>
            <person name="Ye W."/>
            <person name="Kirkbride R.C."/>
            <person name="Jenkins J."/>
            <person name="Plott C."/>
            <person name="Lovell J."/>
            <person name="Lin Y.M."/>
            <person name="Vaughn R."/>
            <person name="Liu B."/>
            <person name="Simpson S."/>
            <person name="Scheffler B.E."/>
            <person name="Wen L."/>
            <person name="Saski C.A."/>
            <person name="Grover C.E."/>
            <person name="Hu G."/>
            <person name="Conover J.L."/>
            <person name="Carlson J.W."/>
            <person name="Shu S."/>
            <person name="Boston L.B."/>
            <person name="Williams M."/>
            <person name="Peterson D.G."/>
            <person name="McGee K."/>
            <person name="Jones D.C."/>
            <person name="Wendel J.F."/>
            <person name="Stelly D.M."/>
            <person name="Grimwood J."/>
            <person name="Schmutz J."/>
        </authorList>
    </citation>
    <scope>NUCLEOTIDE SEQUENCE [LARGE SCALE GENOMIC DNA]</scope>
    <source>
        <strain evidence="2">cv. TM-1</strain>
    </source>
</reference>
<sequence>MPLIKECVTRETNEWLCMDYTEKEVLQAIKQMDPNKAPGIDGFVYKIISKVLANRLKAALPSCISQNQNAFVPGRMIHDNVLIAHELLHYLQSSKNGPNKGLIVKLDMSKAYDRVEWNFVKKVMKKMGFAEKWIAKIMECVRSITYTVKCNNILSDIFVPERGLRQADPLSPYLFLFCMEAFLRMLIHAQENNTLRGIRASREGSRINHLFFADGALLFDRNKRSDIECLVNMLNTFSNISGQEINFEKSMVLFSPNTPRAQRTIFSDLLGMTVVEKLNNYLGLPIPIGKQKTEAFKEITNRMSCRINSWTKRLLSFGGKEVFIKAVIQSIPTYAMSNFFAPKGVIDDIQAMLSKTWWSSKDKGRFWTMIPWKTLCKPKGMGGLGIRDVRLFNLALLGRQVWRLLNNTDSLCFKVLSSKHFPDGNIFHAKKVDKASFTWSSIAKAVEAFKDGFGWQVGNGEKINIWADNWGVEGLNGAVVISNTLNHNEKYVKDLWHVDRRSWDVNKVKQAYGQDWGDKICDIPIGDVGHEILPTNGKIASIRLDFNKRCQRCGADVETLLHALRDRPTSRAVLSRGGWSRSFISKTYDHCIDWLEDLMCVLDKRAMADLMTILWNCWNNRNNFIFRGKEEEAQLIWERASNLSKEFRICNMLHEPLISQNIVEKRWVKPPKGFLKINFDATVGETRIGYGTVIRDEEGFVLGGGGGFKVGSRSVEEAECVAFEESIDVARKLKIKDHVLFETDHAGLIIAIVGLQRGIPSKRESSAHVDYVPALCTHRPSLLPIEWSGEVFGSRRCGRFTARDIARNPLNLII</sequence>
<evidence type="ECO:0000313" key="3">
    <source>
        <dbReference type="RefSeq" id="XP_040930144.1"/>
    </source>
</evidence>
<organism evidence="2 3">
    <name type="scientific">Gossypium hirsutum</name>
    <name type="common">Upland cotton</name>
    <name type="synonym">Gossypium mexicanum</name>
    <dbReference type="NCBI Taxonomy" id="3635"/>
    <lineage>
        <taxon>Eukaryota</taxon>
        <taxon>Viridiplantae</taxon>
        <taxon>Streptophyta</taxon>
        <taxon>Embryophyta</taxon>
        <taxon>Tracheophyta</taxon>
        <taxon>Spermatophyta</taxon>
        <taxon>Magnoliopsida</taxon>
        <taxon>eudicotyledons</taxon>
        <taxon>Gunneridae</taxon>
        <taxon>Pentapetalae</taxon>
        <taxon>rosids</taxon>
        <taxon>malvids</taxon>
        <taxon>Malvales</taxon>
        <taxon>Malvaceae</taxon>
        <taxon>Malvoideae</taxon>
        <taxon>Gossypium</taxon>
    </lineage>
</organism>
<dbReference type="CDD" id="cd01650">
    <property type="entry name" value="RT_nLTR_like"/>
    <property type="match status" value="1"/>
</dbReference>
<keyword evidence="2" id="KW-1185">Reference proteome</keyword>
<dbReference type="Pfam" id="PF00078">
    <property type="entry name" value="RVT_1"/>
    <property type="match status" value="1"/>
</dbReference>
<evidence type="ECO:0000259" key="1">
    <source>
        <dbReference type="PROSITE" id="PS50878"/>
    </source>
</evidence>
<dbReference type="PROSITE" id="PS50878">
    <property type="entry name" value="RT_POL"/>
    <property type="match status" value="1"/>
</dbReference>
<reference evidence="3" key="2">
    <citation type="submission" date="2025-08" db="UniProtKB">
        <authorList>
            <consortium name="RefSeq"/>
        </authorList>
    </citation>
    <scope>IDENTIFICATION</scope>
</reference>
<dbReference type="Proteomes" id="UP000818029">
    <property type="component" value="Chromosome A07"/>
</dbReference>
<dbReference type="PANTHER" id="PTHR33116">
    <property type="entry name" value="REVERSE TRANSCRIPTASE ZINC-BINDING DOMAIN-CONTAINING PROTEIN-RELATED-RELATED"/>
    <property type="match status" value="1"/>
</dbReference>
<dbReference type="InterPro" id="IPR043502">
    <property type="entry name" value="DNA/RNA_pol_sf"/>
</dbReference>
<dbReference type="RefSeq" id="XP_040930144.1">
    <property type="nucleotide sequence ID" value="XM_041074210.1"/>
</dbReference>
<name>A0ABM2YHZ7_GOSHI</name>
<proteinExistence type="predicted"/>
<dbReference type="GeneID" id="121203759"/>
<dbReference type="PANTHER" id="PTHR33116:SF86">
    <property type="entry name" value="REVERSE TRANSCRIPTASE DOMAIN-CONTAINING PROTEIN"/>
    <property type="match status" value="1"/>
</dbReference>
<dbReference type="SUPFAM" id="SSF56672">
    <property type="entry name" value="DNA/RNA polymerases"/>
    <property type="match status" value="1"/>
</dbReference>